<keyword evidence="8" id="KW-0732">Signal</keyword>
<dbReference type="Gene3D" id="2.40.440.10">
    <property type="entry name" value="L,D-transpeptidase catalytic domain-like"/>
    <property type="match status" value="1"/>
</dbReference>
<keyword evidence="11" id="KW-1185">Reference proteome</keyword>
<dbReference type="SUPFAM" id="SSF141523">
    <property type="entry name" value="L,D-transpeptidase catalytic domain-like"/>
    <property type="match status" value="1"/>
</dbReference>
<dbReference type="Gene3D" id="3.10.450.50">
    <property type="match status" value="1"/>
</dbReference>
<protein>
    <submittedName>
        <fullName evidence="10">L,D-transpeptidase family protein</fullName>
    </submittedName>
</protein>
<keyword evidence="4 7" id="KW-0133">Cell shape</keyword>
<dbReference type="GO" id="GO:0004180">
    <property type="term" value="F:carboxypeptidase activity"/>
    <property type="evidence" value="ECO:0007669"/>
    <property type="project" value="UniProtKB-ARBA"/>
</dbReference>
<dbReference type="PROSITE" id="PS52029">
    <property type="entry name" value="LD_TPASE"/>
    <property type="match status" value="1"/>
</dbReference>
<keyword evidence="6 7" id="KW-0961">Cell wall biogenesis/degradation</keyword>
<feature type="domain" description="L,D-TPase catalytic" evidence="9">
    <location>
        <begin position="70"/>
        <end position="206"/>
    </location>
</feature>
<comment type="similarity">
    <text evidence="2">Belongs to the YkuD family.</text>
</comment>
<accession>A0A6N6VS13</accession>
<comment type="pathway">
    <text evidence="1 7">Cell wall biogenesis; peptidoglycan biosynthesis.</text>
</comment>
<dbReference type="GO" id="GO:0008360">
    <property type="term" value="P:regulation of cell shape"/>
    <property type="evidence" value="ECO:0007669"/>
    <property type="project" value="UniProtKB-UniRule"/>
</dbReference>
<dbReference type="Proteomes" id="UP000437748">
    <property type="component" value="Unassembled WGS sequence"/>
</dbReference>
<evidence type="ECO:0000256" key="3">
    <source>
        <dbReference type="ARBA" id="ARBA00022679"/>
    </source>
</evidence>
<evidence type="ECO:0000313" key="10">
    <source>
        <dbReference type="EMBL" id="KAB8036246.1"/>
    </source>
</evidence>
<feature type="signal peptide" evidence="8">
    <location>
        <begin position="1"/>
        <end position="28"/>
    </location>
</feature>
<comment type="caution">
    <text evidence="10">The sequence shown here is derived from an EMBL/GenBank/DDBJ whole genome shotgun (WGS) entry which is preliminary data.</text>
</comment>
<evidence type="ECO:0000256" key="5">
    <source>
        <dbReference type="ARBA" id="ARBA00022984"/>
    </source>
</evidence>
<dbReference type="InterPro" id="IPR032710">
    <property type="entry name" value="NTF2-like_dom_sf"/>
</dbReference>
<dbReference type="RefSeq" id="WP_153421715.1">
    <property type="nucleotide sequence ID" value="NZ_WFLM01000007.1"/>
</dbReference>
<dbReference type="GO" id="GO:0009252">
    <property type="term" value="P:peptidoglycan biosynthetic process"/>
    <property type="evidence" value="ECO:0007669"/>
    <property type="project" value="UniProtKB-UniPathway"/>
</dbReference>
<dbReference type="InterPro" id="IPR056203">
    <property type="entry name" value="Cds6_C"/>
</dbReference>
<feature type="chain" id="PRO_5026972047" evidence="8">
    <location>
        <begin position="29"/>
        <end position="352"/>
    </location>
</feature>
<keyword evidence="5 7" id="KW-0573">Peptidoglycan synthesis</keyword>
<dbReference type="InterPro" id="IPR005490">
    <property type="entry name" value="LD_TPept_cat_dom"/>
</dbReference>
<evidence type="ECO:0000256" key="7">
    <source>
        <dbReference type="PROSITE-ProRule" id="PRU01373"/>
    </source>
</evidence>
<dbReference type="UniPathway" id="UPA00219"/>
<gene>
    <name evidence="10" type="ORF">GCL60_15790</name>
</gene>
<organism evidence="10 11">
    <name type="scientific">Silvanigrella paludirubra</name>
    <dbReference type="NCBI Taxonomy" id="2499159"/>
    <lineage>
        <taxon>Bacteria</taxon>
        <taxon>Pseudomonadati</taxon>
        <taxon>Bdellovibrionota</taxon>
        <taxon>Oligoflexia</taxon>
        <taxon>Silvanigrellales</taxon>
        <taxon>Silvanigrellaceae</taxon>
        <taxon>Silvanigrella</taxon>
    </lineage>
</organism>
<dbReference type="GO" id="GO:0071555">
    <property type="term" value="P:cell wall organization"/>
    <property type="evidence" value="ECO:0007669"/>
    <property type="project" value="UniProtKB-UniRule"/>
</dbReference>
<dbReference type="Pfam" id="PF24125">
    <property type="entry name" value="Cds6_C"/>
    <property type="match status" value="1"/>
</dbReference>
<dbReference type="PANTHER" id="PTHR36699">
    <property type="entry name" value="LD-TRANSPEPTIDASE"/>
    <property type="match status" value="1"/>
</dbReference>
<evidence type="ECO:0000256" key="8">
    <source>
        <dbReference type="SAM" id="SignalP"/>
    </source>
</evidence>
<dbReference type="AlphaFoldDB" id="A0A6N6VS13"/>
<feature type="active site" description="Proton donor/acceptor" evidence="7">
    <location>
        <position position="164"/>
    </location>
</feature>
<evidence type="ECO:0000313" key="11">
    <source>
        <dbReference type="Proteomes" id="UP000437748"/>
    </source>
</evidence>
<evidence type="ECO:0000259" key="9">
    <source>
        <dbReference type="PROSITE" id="PS52029"/>
    </source>
</evidence>
<evidence type="ECO:0000256" key="6">
    <source>
        <dbReference type="ARBA" id="ARBA00023316"/>
    </source>
</evidence>
<evidence type="ECO:0000256" key="1">
    <source>
        <dbReference type="ARBA" id="ARBA00004752"/>
    </source>
</evidence>
<dbReference type="CDD" id="cd16913">
    <property type="entry name" value="YkuD_like"/>
    <property type="match status" value="1"/>
</dbReference>
<sequence length="352" mass="40310">MKLYYLYNKNTLKVLFLCLILYSPICLANTDSTESNQIIAENSISEKLNQKAASQIPASFISLGRKPSAYALVVEKLQHKLSVYKENITGTYEIIKTYQAVTGKKQGDKKSSGDKKTPEGIYFITGKITGGKLPPKYGPGALTLDYPNIFDQRSSKTGYGIWIHGVEDDSRISKAFDTDGCVALRNDDWLDLEKYITPLETPVVITKEMTLLDSSKKIEETKVAIQSMLDSWKKSWENSDLNEYLSFYSDSFNTLGKNKKQWLQLKTTLSNNRKGKISIEISDPKILSFEDEIFVSFLQKYNSPEKEDFGRKFLYLKKENDQYKIISEKWYEEIQNSDLLSALVRQPNNEYK</sequence>
<reference evidence="10 11" key="1">
    <citation type="submission" date="2019-10" db="EMBL/GenBank/DDBJ databases">
        <title>New species of Slilvanegrellaceae.</title>
        <authorList>
            <person name="Pitt A."/>
            <person name="Hahn M.W."/>
        </authorList>
    </citation>
    <scope>NUCLEOTIDE SEQUENCE [LARGE SCALE GENOMIC DNA]</scope>
    <source>
        <strain evidence="10 11">SP-Ram-0.45-NSY-1</strain>
    </source>
</reference>
<proteinExistence type="inferred from homology"/>
<evidence type="ECO:0000256" key="4">
    <source>
        <dbReference type="ARBA" id="ARBA00022960"/>
    </source>
</evidence>
<name>A0A6N6VS13_9BACT</name>
<dbReference type="InterPro" id="IPR038063">
    <property type="entry name" value="Transpep_catalytic_dom"/>
</dbReference>
<evidence type="ECO:0000256" key="2">
    <source>
        <dbReference type="ARBA" id="ARBA00005992"/>
    </source>
</evidence>
<keyword evidence="3" id="KW-0808">Transferase</keyword>
<feature type="active site" description="Nucleophile" evidence="7">
    <location>
        <position position="181"/>
    </location>
</feature>
<dbReference type="PANTHER" id="PTHR36699:SF1">
    <property type="entry name" value="L,D-TRANSPEPTIDASE YAFK-RELATED"/>
    <property type="match status" value="1"/>
</dbReference>
<dbReference type="GO" id="GO:0016740">
    <property type="term" value="F:transferase activity"/>
    <property type="evidence" value="ECO:0007669"/>
    <property type="project" value="UniProtKB-KW"/>
</dbReference>
<dbReference type="Pfam" id="PF03734">
    <property type="entry name" value="YkuD"/>
    <property type="match status" value="1"/>
</dbReference>
<dbReference type="SUPFAM" id="SSF54427">
    <property type="entry name" value="NTF2-like"/>
    <property type="match status" value="1"/>
</dbReference>
<dbReference type="OrthoDB" id="5365194at2"/>
<dbReference type="EMBL" id="WFLM01000007">
    <property type="protein sequence ID" value="KAB8036246.1"/>
    <property type="molecule type" value="Genomic_DNA"/>
</dbReference>